<dbReference type="InterPro" id="IPR016024">
    <property type="entry name" value="ARM-type_fold"/>
</dbReference>
<dbReference type="InterPro" id="IPR011989">
    <property type="entry name" value="ARM-like"/>
</dbReference>
<dbReference type="InterPro" id="IPR013542">
    <property type="entry name" value="QueG_DUF1730"/>
</dbReference>
<dbReference type="GO" id="GO:0051539">
    <property type="term" value="F:4 iron, 4 sulfur cluster binding"/>
    <property type="evidence" value="ECO:0007669"/>
    <property type="project" value="UniProtKB-KW"/>
</dbReference>
<evidence type="ECO:0000313" key="11">
    <source>
        <dbReference type="Proteomes" id="UP000050430"/>
    </source>
</evidence>
<dbReference type="InterPro" id="IPR017896">
    <property type="entry name" value="4Fe4S_Fe-S-bd"/>
</dbReference>
<evidence type="ECO:0000256" key="4">
    <source>
        <dbReference type="ARBA" id="ARBA00022723"/>
    </source>
</evidence>
<dbReference type="InterPro" id="IPR004453">
    <property type="entry name" value="QueG"/>
</dbReference>
<dbReference type="PANTHER" id="PTHR30002:SF4">
    <property type="entry name" value="EPOXYQUEUOSINE REDUCTASE"/>
    <property type="match status" value="1"/>
</dbReference>
<dbReference type="Gene3D" id="1.25.10.10">
    <property type="entry name" value="Leucine-rich Repeat Variant"/>
    <property type="match status" value="1"/>
</dbReference>
<keyword evidence="5" id="KW-0671">Queuosine biosynthesis</keyword>
<name>A0A0N8GMA3_9CHLR</name>
<organism evidence="10 11">
    <name type="scientific">Leptolinea tardivitalis</name>
    <dbReference type="NCBI Taxonomy" id="229920"/>
    <lineage>
        <taxon>Bacteria</taxon>
        <taxon>Bacillati</taxon>
        <taxon>Chloroflexota</taxon>
        <taxon>Anaerolineae</taxon>
        <taxon>Anaerolineales</taxon>
        <taxon>Anaerolineaceae</taxon>
        <taxon>Leptolinea</taxon>
    </lineage>
</organism>
<dbReference type="GO" id="GO:0046872">
    <property type="term" value="F:metal ion binding"/>
    <property type="evidence" value="ECO:0007669"/>
    <property type="project" value="UniProtKB-KW"/>
</dbReference>
<gene>
    <name evidence="10" type="ORF">ADM99_01270</name>
</gene>
<evidence type="ECO:0000313" key="10">
    <source>
        <dbReference type="EMBL" id="KPL74738.1"/>
    </source>
</evidence>
<sequence>MSTFITANEIISITSRHGFVLCGAASTDPLPEFDRYLDWIKAGYQGTMHFLEDPKGMKSRSNPEQLFPGSMSVLVLGARYTIDRLTESPFPLSGRIASYAWGKDYHDVLQHRAELVMSDISDSLGKPVENFVAVDSSPILEKPLAKRARLGWTGNNSLLIHPRLGSFFFLTNIFLKEKLDPIFNNLYGSCGTCHRCIDACPTACILPGGLLEARRCISYLTIEHRGIIPVELRKSMGNWIYGCTICQAVCPWNRKPGNNYVLPEFEAADERVIFPDLVEIVHLSDDEFKSRFSGTSLKRLKRSRLVRNAAVALGNSGQLDAVKPLGWLLENEPDPVIRCHAAWGLGQIRTSKARTILSVRLTREIDSSVQSEIRQALDLP</sequence>
<proteinExistence type="predicted"/>
<dbReference type="Pfam" id="PF08331">
    <property type="entry name" value="QueG_DUF1730"/>
    <property type="match status" value="1"/>
</dbReference>
<dbReference type="AlphaFoldDB" id="A0A0N8GMA3"/>
<dbReference type="EMBL" id="LGCK01000002">
    <property type="protein sequence ID" value="KPL74738.1"/>
    <property type="molecule type" value="Genomic_DNA"/>
</dbReference>
<dbReference type="GO" id="GO:0052693">
    <property type="term" value="F:epoxyqueuosine reductase activity"/>
    <property type="evidence" value="ECO:0007669"/>
    <property type="project" value="TreeGrafter"/>
</dbReference>
<dbReference type="PROSITE" id="PS00198">
    <property type="entry name" value="4FE4S_FER_1"/>
    <property type="match status" value="1"/>
</dbReference>
<dbReference type="SUPFAM" id="SSF48371">
    <property type="entry name" value="ARM repeat"/>
    <property type="match status" value="1"/>
</dbReference>
<evidence type="ECO:0000256" key="2">
    <source>
        <dbReference type="ARBA" id="ARBA00022490"/>
    </source>
</evidence>
<dbReference type="Pfam" id="PF13646">
    <property type="entry name" value="HEAT_2"/>
    <property type="match status" value="1"/>
</dbReference>
<dbReference type="RefSeq" id="WP_062423251.1">
    <property type="nucleotide sequence ID" value="NZ_BBYA01000014.1"/>
</dbReference>
<keyword evidence="1" id="KW-0004">4Fe-4S</keyword>
<protein>
    <recommendedName>
        <fullName evidence="9">4Fe-4S ferredoxin-type domain-containing protein</fullName>
    </recommendedName>
</protein>
<keyword evidence="8" id="KW-0411">Iron-sulfur</keyword>
<evidence type="ECO:0000256" key="6">
    <source>
        <dbReference type="ARBA" id="ARBA00023002"/>
    </source>
</evidence>
<keyword evidence="6" id="KW-0560">Oxidoreductase</keyword>
<evidence type="ECO:0000256" key="5">
    <source>
        <dbReference type="ARBA" id="ARBA00022785"/>
    </source>
</evidence>
<keyword evidence="3" id="KW-0819">tRNA processing</keyword>
<dbReference type="PANTHER" id="PTHR30002">
    <property type="entry name" value="EPOXYQUEUOSINE REDUCTASE"/>
    <property type="match status" value="1"/>
</dbReference>
<dbReference type="SUPFAM" id="SSF46548">
    <property type="entry name" value="alpha-helical ferredoxin"/>
    <property type="match status" value="1"/>
</dbReference>
<dbReference type="STRING" id="229920.ADM99_01270"/>
<evidence type="ECO:0000259" key="9">
    <source>
        <dbReference type="PROSITE" id="PS51379"/>
    </source>
</evidence>
<dbReference type="PROSITE" id="PS51379">
    <property type="entry name" value="4FE4S_FER_2"/>
    <property type="match status" value="1"/>
</dbReference>
<evidence type="ECO:0000256" key="1">
    <source>
        <dbReference type="ARBA" id="ARBA00022485"/>
    </source>
</evidence>
<keyword evidence="7" id="KW-0408">Iron</keyword>
<dbReference type="NCBIfam" id="TIGR00276">
    <property type="entry name" value="tRNA epoxyqueuosine(34) reductase QueG"/>
    <property type="match status" value="1"/>
</dbReference>
<dbReference type="Pfam" id="PF13484">
    <property type="entry name" value="Fer4_16"/>
    <property type="match status" value="1"/>
</dbReference>
<comment type="caution">
    <text evidence="10">The sequence shown here is derived from an EMBL/GenBank/DDBJ whole genome shotgun (WGS) entry which is preliminary data.</text>
</comment>
<reference evidence="10 11" key="1">
    <citation type="submission" date="2015-07" db="EMBL/GenBank/DDBJ databases">
        <title>Genome sequence of Leptolinea tardivitalis DSM 16556.</title>
        <authorList>
            <person name="Hemp J."/>
            <person name="Ward L.M."/>
            <person name="Pace L.A."/>
            <person name="Fischer W.W."/>
        </authorList>
    </citation>
    <scope>NUCLEOTIDE SEQUENCE [LARGE SCALE GENOMIC DNA]</scope>
    <source>
        <strain evidence="10 11">YMTK-2</strain>
    </source>
</reference>
<keyword evidence="11" id="KW-1185">Reference proteome</keyword>
<dbReference type="GO" id="GO:0008616">
    <property type="term" value="P:tRNA queuosine(34) biosynthetic process"/>
    <property type="evidence" value="ECO:0007669"/>
    <property type="project" value="UniProtKB-KW"/>
</dbReference>
<accession>A0A0N8GMA3</accession>
<keyword evidence="4" id="KW-0479">Metal-binding</keyword>
<keyword evidence="2" id="KW-0963">Cytoplasm</keyword>
<evidence type="ECO:0000256" key="3">
    <source>
        <dbReference type="ARBA" id="ARBA00022694"/>
    </source>
</evidence>
<evidence type="ECO:0000256" key="8">
    <source>
        <dbReference type="ARBA" id="ARBA00023014"/>
    </source>
</evidence>
<dbReference type="OrthoDB" id="9784571at2"/>
<dbReference type="InterPro" id="IPR017900">
    <property type="entry name" value="4Fe4S_Fe_S_CS"/>
</dbReference>
<dbReference type="Proteomes" id="UP000050430">
    <property type="component" value="Unassembled WGS sequence"/>
</dbReference>
<feature type="domain" description="4Fe-4S ferredoxin-type" evidence="9">
    <location>
        <begin position="179"/>
        <end position="210"/>
    </location>
</feature>
<evidence type="ECO:0000256" key="7">
    <source>
        <dbReference type="ARBA" id="ARBA00023004"/>
    </source>
</evidence>